<comment type="caution">
    <text evidence="2">The sequence shown here is derived from an EMBL/GenBank/DDBJ whole genome shotgun (WGS) entry which is preliminary data.</text>
</comment>
<protein>
    <recommendedName>
        <fullName evidence="4">DUF31 domain-containing protein</fullName>
    </recommendedName>
</protein>
<keyword evidence="1" id="KW-1133">Transmembrane helix</keyword>
<name>A0ABP9UCQ3_9BACT</name>
<dbReference type="EMBL" id="BAABQM010000008">
    <property type="protein sequence ID" value="GAA5414973.1"/>
    <property type="molecule type" value="Genomic_DNA"/>
</dbReference>
<dbReference type="Proteomes" id="UP001449582">
    <property type="component" value="Unassembled WGS sequence"/>
</dbReference>
<proteinExistence type="predicted"/>
<accession>A0ABP9UCQ3</accession>
<reference evidence="2" key="1">
    <citation type="submission" date="2024-02" db="EMBL/GenBank/DDBJ databases">
        <title>Draft genome sequence of new strains in genus Ureaplasma.</title>
        <authorList>
            <person name="Nakajima Y."/>
            <person name="Segawa T."/>
        </authorList>
    </citation>
    <scope>NUCLEOTIDE SEQUENCE [LARGE SCALE GENOMIC DNA]</scope>
    <source>
        <strain evidence="2">OM1</strain>
    </source>
</reference>
<sequence>MKDRKINWNNTYVEPAQKLAKFVENNFEDMSTELKTQILDEQKANIEKWKNNDQQIEEIKQLIKTEKKAQQIVKKKFQRFGWILLFVLTLSIAYWCVRSKFKALVECLKGFKRWVQEQKDKIANIIQNKISLMKMMTGGYSIKKIYSEYLKAIGAKCLQNGMVVPVAVSEMWKNGANNKVGLIYQPYIIKNKIYSLLQMEYLDTVMVTTSATATWTVTTYDADGKAQTRFVSRTAYHHEPTPVYNFGDCHLVTKSNFGWNFSLETVARKKRIFKSRKSQSVDGDIELENDDFNDEFILKPLGNLDELGNEVKARELFTVLAQQNCLEFKTIVPNFKLTKKGKVLLYSKTNNNLSSGFYGNNSLSYYYSGNHEEPLESIVDKFNNETGHELNELLTGMAGMSTVPNLANEDTNGNFENYRIKNFVNDTSDDCEVYNNQPKNMMLAVLGQLRHLDRFLANSNRTMEKFIPYETESAEQLSADLWIVPLRRFWYTTETLYDVQTVGDPSVGYRTVSVPYVRYYEHEERVYSLIKGPQAKVENETVIFDNTLNLSEEIINQTTKQLAERQVYYNLVDNDNLFVLGNTEKTFALELANILK</sequence>
<gene>
    <name evidence="2" type="ORF">UREOM_6840</name>
</gene>
<organism evidence="2 3">
    <name type="scientific">Ureaplasma ceti</name>
    <dbReference type="NCBI Taxonomy" id="3119530"/>
    <lineage>
        <taxon>Bacteria</taxon>
        <taxon>Bacillati</taxon>
        <taxon>Mycoplasmatota</taxon>
        <taxon>Mycoplasmoidales</taxon>
        <taxon>Mycoplasmoidaceae</taxon>
        <taxon>Ureaplasma</taxon>
    </lineage>
</organism>
<keyword evidence="1" id="KW-0472">Membrane</keyword>
<keyword evidence="1" id="KW-0812">Transmembrane</keyword>
<feature type="transmembrane region" description="Helical" evidence="1">
    <location>
        <begin position="77"/>
        <end position="95"/>
    </location>
</feature>
<keyword evidence="3" id="KW-1185">Reference proteome</keyword>
<evidence type="ECO:0000313" key="2">
    <source>
        <dbReference type="EMBL" id="GAA5414973.1"/>
    </source>
</evidence>
<evidence type="ECO:0008006" key="4">
    <source>
        <dbReference type="Google" id="ProtNLM"/>
    </source>
</evidence>
<evidence type="ECO:0000256" key="1">
    <source>
        <dbReference type="SAM" id="Phobius"/>
    </source>
</evidence>
<dbReference type="RefSeq" id="WP_353290131.1">
    <property type="nucleotide sequence ID" value="NZ_BAABQM010000008.1"/>
</dbReference>
<evidence type="ECO:0000313" key="3">
    <source>
        <dbReference type="Proteomes" id="UP001449582"/>
    </source>
</evidence>